<evidence type="ECO:0000259" key="2">
    <source>
        <dbReference type="PROSITE" id="PS50943"/>
    </source>
</evidence>
<dbReference type="GO" id="GO:0005829">
    <property type="term" value="C:cytosol"/>
    <property type="evidence" value="ECO:0007669"/>
    <property type="project" value="TreeGrafter"/>
</dbReference>
<dbReference type="InterPro" id="IPR001387">
    <property type="entry name" value="Cro/C1-type_HTH"/>
</dbReference>
<organism evidence="3">
    <name type="scientific">Thomasclavelia ramosa</name>
    <dbReference type="NCBI Taxonomy" id="1547"/>
    <lineage>
        <taxon>Bacteria</taxon>
        <taxon>Bacillati</taxon>
        <taxon>Bacillota</taxon>
        <taxon>Erysipelotrichia</taxon>
        <taxon>Erysipelotrichales</taxon>
        <taxon>Coprobacillaceae</taxon>
        <taxon>Thomasclavelia</taxon>
    </lineage>
</organism>
<sequence>MAVVLIGKIRKEKGVSLNQLAKLTGISSSTLRNYENQKQSPRMDRLEKIAIALEVAIEDLFESDYK</sequence>
<dbReference type="GO" id="GO:0003700">
    <property type="term" value="F:DNA-binding transcription factor activity"/>
    <property type="evidence" value="ECO:0007669"/>
    <property type="project" value="TreeGrafter"/>
</dbReference>
<dbReference type="RefSeq" id="WP_156635102.1">
    <property type="nucleotide sequence ID" value="NZ_CACRTL010000008.1"/>
</dbReference>
<dbReference type="Gene3D" id="1.10.260.40">
    <property type="entry name" value="lambda repressor-like DNA-binding domains"/>
    <property type="match status" value="1"/>
</dbReference>
<name>A0A6N2Y108_9FIRM</name>
<keyword evidence="1" id="KW-0238">DNA-binding</keyword>
<dbReference type="SMART" id="SM00530">
    <property type="entry name" value="HTH_XRE"/>
    <property type="match status" value="1"/>
</dbReference>
<evidence type="ECO:0000256" key="1">
    <source>
        <dbReference type="ARBA" id="ARBA00023125"/>
    </source>
</evidence>
<dbReference type="SUPFAM" id="SSF47413">
    <property type="entry name" value="lambda repressor-like DNA-binding domains"/>
    <property type="match status" value="1"/>
</dbReference>
<dbReference type="EMBL" id="CACRTL010000008">
    <property type="protein sequence ID" value="VYT59646.1"/>
    <property type="molecule type" value="Genomic_DNA"/>
</dbReference>
<dbReference type="GO" id="GO:0003677">
    <property type="term" value="F:DNA binding"/>
    <property type="evidence" value="ECO:0007669"/>
    <property type="project" value="UniProtKB-KW"/>
</dbReference>
<feature type="domain" description="HTH cro/C1-type" evidence="2">
    <location>
        <begin position="6"/>
        <end position="60"/>
    </location>
</feature>
<evidence type="ECO:0000313" key="3">
    <source>
        <dbReference type="EMBL" id="VYT59646.1"/>
    </source>
</evidence>
<dbReference type="InterPro" id="IPR010982">
    <property type="entry name" value="Lambda_DNA-bd_dom_sf"/>
</dbReference>
<dbReference type="AlphaFoldDB" id="A0A6N2Y108"/>
<dbReference type="InterPro" id="IPR050807">
    <property type="entry name" value="TransReg_Diox_bact_type"/>
</dbReference>
<dbReference type="Pfam" id="PF01381">
    <property type="entry name" value="HTH_3"/>
    <property type="match status" value="1"/>
</dbReference>
<proteinExistence type="predicted"/>
<gene>
    <name evidence="3" type="ORF">CRLFYP8_01164</name>
</gene>
<dbReference type="PANTHER" id="PTHR46797">
    <property type="entry name" value="HTH-TYPE TRANSCRIPTIONAL REGULATOR"/>
    <property type="match status" value="1"/>
</dbReference>
<dbReference type="CDD" id="cd00093">
    <property type="entry name" value="HTH_XRE"/>
    <property type="match status" value="1"/>
</dbReference>
<dbReference type="PANTHER" id="PTHR46797:SF1">
    <property type="entry name" value="METHYLPHOSPHONATE SYNTHASE"/>
    <property type="match status" value="1"/>
</dbReference>
<dbReference type="PROSITE" id="PS50943">
    <property type="entry name" value="HTH_CROC1"/>
    <property type="match status" value="1"/>
</dbReference>
<protein>
    <recommendedName>
        <fullName evidence="2">HTH cro/C1-type domain-containing protein</fullName>
    </recommendedName>
</protein>
<reference evidence="3" key="1">
    <citation type="submission" date="2019-11" db="EMBL/GenBank/DDBJ databases">
        <authorList>
            <person name="Feng L."/>
        </authorList>
    </citation>
    <scope>NUCLEOTIDE SEQUENCE</scope>
    <source>
        <strain evidence="3">CramosumLFYP8</strain>
    </source>
</reference>
<accession>A0A6N2Y108</accession>